<dbReference type="EMBL" id="CAMXCT010001697">
    <property type="protein sequence ID" value="CAI3992318.1"/>
    <property type="molecule type" value="Genomic_DNA"/>
</dbReference>
<proteinExistence type="predicted"/>
<protein>
    <recommendedName>
        <fullName evidence="5">Copia protein</fullName>
    </recommendedName>
</protein>
<dbReference type="OrthoDB" id="1919845at2759"/>
<evidence type="ECO:0000313" key="2">
    <source>
        <dbReference type="EMBL" id="CAI3992318.1"/>
    </source>
</evidence>
<keyword evidence="1" id="KW-0175">Coiled coil</keyword>
<dbReference type="Proteomes" id="UP001152797">
    <property type="component" value="Unassembled WGS sequence"/>
</dbReference>
<sequence>WRGKEGAPLLHTSRLYAREFTPCDDRLSMPARWQKGADLQTSSVQFDADSKRLTTSIRAILATSTTTAVDEPRMVAVLQRALTKSCMRAEDAIQRLEQLQASMQGNLGPTELVHHLRKVGILENDDDLDETSFLEQGSSDEVFKPNATPLQHDRWWFESDMDEQYNFSVSGRTNIITNSAVLQSVHVNLTEQQNHADVGQLASMLVHGRRPAGELKSMSWVKRHRLHLVMVLIGTTVIISAISAMNPGQRFNQGGRAGYTADVGAATLKTPPAWSLEGSGSYSLRSWLSDVVLWAGATDLEPERQGPAVALVVTGAARDLVRELQPQELRDGIWEQGTHIPGLMLLCRTLARHYAPHETEVQTRAMAEMMGFARLPNESIDGSLSMTEQQFNQLLDRLRRVGHMAKGQYQPPHRQGATGDVGSYHYTSQPLISRIRFLERVLDLTMKPTTEVQLFGVQTMKQPQHFRTQMIRLNDRFVISWKLQYKGATASDADSASSLPWWETADRDEGVGRLAQTAETAVTVDFDLPMPALGIEQGTSRHLHLQAWEQPPVSDQLQLNQLVHQVLQDLKVRPVHQAIVNREMSQEHQEPASPMVDRLMPQDQPVVLETDVMTAGTDKRHFTAKQFHVAQQQAIESLMLSDVIRQLAQVAEDTNEKMRLATLEQVVGELAGVIIPETLLLLHLEIQLLACDCPLKLMCQLLAKQLSLVGSDPDLIDAAGASGSSAARSLAIANEPADAPAADGGLAAPNAADAEAIIPVADQPTWRRFDLRTSLQLLRSVGCAALEWPRLFCDECLLCWWEPGNFHNWYHAFADGSKAINLSTLGHSENIAFVQFLMEDGVAISHLRKLNAEVPKMLTWMYFRTKDAPRLWNAALQRVLRKCGLCAVQTDRQLFVKHKNGKLILALSVHVDDIKMTGLDDETKSVLKTLSEHFDELMLECDNFEHLGLKHVLESDGSRSISQEHYVKELRFISEAECRNDVEVSPTVRSQFMSLLGGIAWTVQTRPDIAVFTSALQRSVFDSISAADTKSTADRLMHIHALKLKEILAMRIANRMIWVDTRDMLCDALNEGNVSRDAIRIACATGVWRITNAFKHVEARTKS</sequence>
<feature type="coiled-coil region" evidence="1">
    <location>
        <begin position="79"/>
        <end position="106"/>
    </location>
</feature>
<accession>A0A9P1CKG8</accession>
<evidence type="ECO:0000256" key="1">
    <source>
        <dbReference type="SAM" id="Coils"/>
    </source>
</evidence>
<evidence type="ECO:0008006" key="5">
    <source>
        <dbReference type="Google" id="ProtNLM"/>
    </source>
</evidence>
<evidence type="ECO:0000313" key="3">
    <source>
        <dbReference type="EMBL" id="CAL4779630.1"/>
    </source>
</evidence>
<reference evidence="2" key="1">
    <citation type="submission" date="2022-10" db="EMBL/GenBank/DDBJ databases">
        <authorList>
            <person name="Chen Y."/>
            <person name="Dougan E. K."/>
            <person name="Chan C."/>
            <person name="Rhodes N."/>
            <person name="Thang M."/>
        </authorList>
    </citation>
    <scope>NUCLEOTIDE SEQUENCE</scope>
</reference>
<feature type="non-terminal residue" evidence="2">
    <location>
        <position position="1103"/>
    </location>
</feature>
<dbReference type="EMBL" id="CAMXCT020001697">
    <property type="protein sequence ID" value="CAL1145693.1"/>
    <property type="molecule type" value="Genomic_DNA"/>
</dbReference>
<name>A0A9P1CKG8_9DINO</name>
<comment type="caution">
    <text evidence="2">The sequence shown here is derived from an EMBL/GenBank/DDBJ whole genome shotgun (WGS) entry which is preliminary data.</text>
</comment>
<keyword evidence="4" id="KW-1185">Reference proteome</keyword>
<organism evidence="2">
    <name type="scientific">Cladocopium goreaui</name>
    <dbReference type="NCBI Taxonomy" id="2562237"/>
    <lineage>
        <taxon>Eukaryota</taxon>
        <taxon>Sar</taxon>
        <taxon>Alveolata</taxon>
        <taxon>Dinophyceae</taxon>
        <taxon>Suessiales</taxon>
        <taxon>Symbiodiniaceae</taxon>
        <taxon>Cladocopium</taxon>
    </lineage>
</organism>
<evidence type="ECO:0000313" key="4">
    <source>
        <dbReference type="Proteomes" id="UP001152797"/>
    </source>
</evidence>
<gene>
    <name evidence="2" type="ORF">C1SCF055_LOCUS19156</name>
</gene>
<reference evidence="3 4" key="2">
    <citation type="submission" date="2024-05" db="EMBL/GenBank/DDBJ databases">
        <authorList>
            <person name="Chen Y."/>
            <person name="Shah S."/>
            <person name="Dougan E. K."/>
            <person name="Thang M."/>
            <person name="Chan C."/>
        </authorList>
    </citation>
    <scope>NUCLEOTIDE SEQUENCE [LARGE SCALE GENOMIC DNA]</scope>
</reference>
<dbReference type="EMBL" id="CAMXCT030001697">
    <property type="protein sequence ID" value="CAL4779630.1"/>
    <property type="molecule type" value="Genomic_DNA"/>
</dbReference>
<feature type="non-terminal residue" evidence="2">
    <location>
        <position position="1"/>
    </location>
</feature>
<dbReference type="AlphaFoldDB" id="A0A9P1CKG8"/>